<protein>
    <recommendedName>
        <fullName evidence="4">DUF218 domain-containing protein</fullName>
    </recommendedName>
</protein>
<keyword evidence="3" id="KW-1185">Reference proteome</keyword>
<dbReference type="EMBL" id="MU004591">
    <property type="protein sequence ID" value="KAF2647691.1"/>
    <property type="molecule type" value="Genomic_DNA"/>
</dbReference>
<dbReference type="PANTHER" id="PTHR28110:SF1">
    <property type="entry name" value="TRANSMEMBRANE PROTEIN"/>
    <property type="match status" value="1"/>
</dbReference>
<feature type="compositionally biased region" description="Basic and acidic residues" evidence="1">
    <location>
        <begin position="48"/>
        <end position="57"/>
    </location>
</feature>
<name>A0A6A6SL28_9PLEO</name>
<evidence type="ECO:0008006" key="4">
    <source>
        <dbReference type="Google" id="ProtNLM"/>
    </source>
</evidence>
<dbReference type="Proteomes" id="UP000799324">
    <property type="component" value="Unassembled WGS sequence"/>
</dbReference>
<evidence type="ECO:0000256" key="1">
    <source>
        <dbReference type="SAM" id="MobiDB-lite"/>
    </source>
</evidence>
<accession>A0A6A6SL28</accession>
<dbReference type="PANTHER" id="PTHR28110">
    <property type="entry name" value="TRANSMEMBRANE PROTEIN"/>
    <property type="match status" value="1"/>
</dbReference>
<dbReference type="OrthoDB" id="4347at2759"/>
<reference evidence="2" key="1">
    <citation type="journal article" date="2020" name="Stud. Mycol.">
        <title>101 Dothideomycetes genomes: a test case for predicting lifestyles and emergence of pathogens.</title>
        <authorList>
            <person name="Haridas S."/>
            <person name="Albert R."/>
            <person name="Binder M."/>
            <person name="Bloem J."/>
            <person name="Labutti K."/>
            <person name="Salamov A."/>
            <person name="Andreopoulos B."/>
            <person name="Baker S."/>
            <person name="Barry K."/>
            <person name="Bills G."/>
            <person name="Bluhm B."/>
            <person name="Cannon C."/>
            <person name="Castanera R."/>
            <person name="Culley D."/>
            <person name="Daum C."/>
            <person name="Ezra D."/>
            <person name="Gonzalez J."/>
            <person name="Henrissat B."/>
            <person name="Kuo A."/>
            <person name="Liang C."/>
            <person name="Lipzen A."/>
            <person name="Lutzoni F."/>
            <person name="Magnuson J."/>
            <person name="Mondo S."/>
            <person name="Nolan M."/>
            <person name="Ohm R."/>
            <person name="Pangilinan J."/>
            <person name="Park H.-J."/>
            <person name="Ramirez L."/>
            <person name="Alfaro M."/>
            <person name="Sun H."/>
            <person name="Tritt A."/>
            <person name="Yoshinaga Y."/>
            <person name="Zwiers L.-H."/>
            <person name="Turgeon B."/>
            <person name="Goodwin S."/>
            <person name="Spatafora J."/>
            <person name="Crous P."/>
            <person name="Grigoriev I."/>
        </authorList>
    </citation>
    <scope>NUCLEOTIDE SEQUENCE</scope>
    <source>
        <strain evidence="2">CBS 122681</strain>
    </source>
</reference>
<organism evidence="2 3">
    <name type="scientific">Lophiostoma macrostomum CBS 122681</name>
    <dbReference type="NCBI Taxonomy" id="1314788"/>
    <lineage>
        <taxon>Eukaryota</taxon>
        <taxon>Fungi</taxon>
        <taxon>Dikarya</taxon>
        <taxon>Ascomycota</taxon>
        <taxon>Pezizomycotina</taxon>
        <taxon>Dothideomycetes</taxon>
        <taxon>Pleosporomycetidae</taxon>
        <taxon>Pleosporales</taxon>
        <taxon>Lophiostomataceae</taxon>
        <taxon>Lophiostoma</taxon>
    </lineage>
</organism>
<dbReference type="InterPro" id="IPR055323">
    <property type="entry name" value="C57A10.07/YOR238W"/>
</dbReference>
<evidence type="ECO:0000313" key="2">
    <source>
        <dbReference type="EMBL" id="KAF2647691.1"/>
    </source>
</evidence>
<dbReference type="GO" id="GO:0005737">
    <property type="term" value="C:cytoplasm"/>
    <property type="evidence" value="ECO:0007669"/>
    <property type="project" value="TreeGrafter"/>
</dbReference>
<feature type="region of interest" description="Disordered" evidence="1">
    <location>
        <begin position="1"/>
        <end position="57"/>
    </location>
</feature>
<evidence type="ECO:0000313" key="3">
    <source>
        <dbReference type="Proteomes" id="UP000799324"/>
    </source>
</evidence>
<gene>
    <name evidence="2" type="ORF">K491DRAFT_723209</name>
</gene>
<proteinExistence type="predicted"/>
<sequence>MAPATPSRRLPKSNFHRTLASDGPVSAAPLDEAAPHRGAERQASNFTHPEHSVPPRSYHEAETLVIVCCHAIFHPDASSPTFPLSSPFDESNWHLASFQRSDPETGKPGEHETFLGHISAGMDTLTSGAETGGNLLVFSGGATKAALTPLSEARSYYNAALALAIYSGQHGGGDAAELFDQGRILLEERATDSFQNLLFSIVLFRQITGHYPKDIRIITHAFKSKRFLDLHGPAISWPSDKIRVQGIDPIMSEAEYHDTVSGEERFGYKPFEEDCLGTGELLSRKRSQRGWKAETARELGANLEESVQQLLQGKHVKELPWSEARFEKPERLDSLSAR</sequence>
<dbReference type="AlphaFoldDB" id="A0A6A6SL28"/>